<feature type="transmembrane region" description="Helical" evidence="6">
    <location>
        <begin position="65"/>
        <end position="84"/>
    </location>
</feature>
<dbReference type="RefSeq" id="XP_022576641.1">
    <property type="nucleotide sequence ID" value="XM_022721458.1"/>
</dbReference>
<evidence type="ECO:0000313" key="8">
    <source>
        <dbReference type="EMBL" id="OJJ42131.1"/>
    </source>
</evidence>
<dbReference type="Gene3D" id="1.20.1740.10">
    <property type="entry name" value="Amino acid/polyamine transporter I"/>
    <property type="match status" value="1"/>
</dbReference>
<sequence>MEEKKIDQYALAEDVDEGQASGRIDQSLHRRLGNRQIQLVAIGGSIGTGLFISIGSGLYKGGPGSLLVAFIIHSIMVGLLNNCLAEMTTYMPVSGGFIRLAGKWVDEAWGFMAGWNFFIYMALTVPFEICALSLLIEYWRSDVPVVAVCLVCIAIYAAFNLLAVGTYGEAEFWLSGGKVVLIIILFCFTFITMVGGNPQGDAYGFRHWQHPGAFAEYATDGQLGRFEGFLGALWISLFIIVGPEYISMVSAEAKHPRIYIKNAFKTVYWRFAIFFIGGSLCVGVLIAYNDPLLVSAITSGTSSSAASPYVIAMENLGVTVLPDIVTALMVTSVFSAGNTYSYAATRALHGLAVAKQAPRIFAKTTQKGVPIYSYIVVMAFSCLSLLQLSNGSMKVLDWLIDLTTANIMIDYIVITTTYICFYHACQAQSFDRSALPYTGRFQPYSGYISLVWMVAMAGGFGYQSFKPWSTADFFLDYTMVLLAVITFFFWKISKKTRWLRPTEVDLVWEADFIAAYEETEEEQPTGFWREMVKMLGLRRFFRSSAPSSS</sequence>
<feature type="transmembrane region" description="Helical" evidence="6">
    <location>
        <begin position="179"/>
        <end position="196"/>
    </location>
</feature>
<dbReference type="PANTHER" id="PTHR43341">
    <property type="entry name" value="AMINO ACID PERMEASE"/>
    <property type="match status" value="1"/>
</dbReference>
<organism evidence="8 9">
    <name type="scientific">Penicilliopsis zonata CBS 506.65</name>
    <dbReference type="NCBI Taxonomy" id="1073090"/>
    <lineage>
        <taxon>Eukaryota</taxon>
        <taxon>Fungi</taxon>
        <taxon>Dikarya</taxon>
        <taxon>Ascomycota</taxon>
        <taxon>Pezizomycotina</taxon>
        <taxon>Eurotiomycetes</taxon>
        <taxon>Eurotiomycetidae</taxon>
        <taxon>Eurotiales</taxon>
        <taxon>Aspergillaceae</taxon>
        <taxon>Penicilliopsis</taxon>
    </lineage>
</organism>
<feature type="transmembrane region" description="Helical" evidence="6">
    <location>
        <begin position="324"/>
        <end position="348"/>
    </location>
</feature>
<feature type="transmembrane region" description="Helical" evidence="6">
    <location>
        <begin position="267"/>
        <end position="288"/>
    </location>
</feature>
<evidence type="ECO:0000259" key="7">
    <source>
        <dbReference type="Pfam" id="PF00324"/>
    </source>
</evidence>
<feature type="transmembrane region" description="Helical" evidence="6">
    <location>
        <begin position="145"/>
        <end position="167"/>
    </location>
</feature>
<feature type="transmembrane region" description="Helical" evidence="6">
    <location>
        <begin position="446"/>
        <end position="465"/>
    </location>
</feature>
<keyword evidence="9" id="KW-1185">Reference proteome</keyword>
<proteinExistence type="predicted"/>
<dbReference type="EMBL" id="KV878368">
    <property type="protein sequence ID" value="OJJ42131.1"/>
    <property type="molecule type" value="Genomic_DNA"/>
</dbReference>
<dbReference type="Proteomes" id="UP000184188">
    <property type="component" value="Unassembled WGS sequence"/>
</dbReference>
<dbReference type="GO" id="GO:0016020">
    <property type="term" value="C:membrane"/>
    <property type="evidence" value="ECO:0007669"/>
    <property type="project" value="UniProtKB-SubCell"/>
</dbReference>
<accession>A0A1L9S4P7</accession>
<dbReference type="STRING" id="1073090.A0A1L9S4P7"/>
<name>A0A1L9S4P7_9EURO</name>
<dbReference type="InterPro" id="IPR004841">
    <property type="entry name" value="AA-permease/SLC12A_dom"/>
</dbReference>
<feature type="transmembrane region" description="Helical" evidence="6">
    <location>
        <begin position="408"/>
        <end position="425"/>
    </location>
</feature>
<dbReference type="OrthoDB" id="10062876at2759"/>
<dbReference type="GO" id="GO:0015171">
    <property type="term" value="F:amino acid transmembrane transporter activity"/>
    <property type="evidence" value="ECO:0007669"/>
    <property type="project" value="TreeGrafter"/>
</dbReference>
<evidence type="ECO:0000313" key="9">
    <source>
        <dbReference type="Proteomes" id="UP000184188"/>
    </source>
</evidence>
<feature type="transmembrane region" description="Helical" evidence="6">
    <location>
        <begin position="117"/>
        <end position="139"/>
    </location>
</feature>
<keyword evidence="4 6" id="KW-1133">Transmembrane helix</keyword>
<feature type="transmembrane region" description="Helical" evidence="6">
    <location>
        <begin position="471"/>
        <end position="490"/>
    </location>
</feature>
<comment type="subcellular location">
    <subcellularLocation>
        <location evidence="1">Membrane</location>
        <topology evidence="1">Multi-pass membrane protein</topology>
    </subcellularLocation>
</comment>
<feature type="transmembrane region" description="Helical" evidence="6">
    <location>
        <begin position="39"/>
        <end position="59"/>
    </location>
</feature>
<dbReference type="GeneID" id="34607923"/>
<evidence type="ECO:0000256" key="3">
    <source>
        <dbReference type="ARBA" id="ARBA00022692"/>
    </source>
</evidence>
<evidence type="ECO:0000256" key="2">
    <source>
        <dbReference type="ARBA" id="ARBA00022448"/>
    </source>
</evidence>
<evidence type="ECO:0000256" key="5">
    <source>
        <dbReference type="ARBA" id="ARBA00023136"/>
    </source>
</evidence>
<dbReference type="PIRSF" id="PIRSF006060">
    <property type="entry name" value="AA_transporter"/>
    <property type="match status" value="1"/>
</dbReference>
<dbReference type="AlphaFoldDB" id="A0A1L9S4P7"/>
<keyword evidence="3 6" id="KW-0812">Transmembrane</keyword>
<evidence type="ECO:0000256" key="6">
    <source>
        <dbReference type="SAM" id="Phobius"/>
    </source>
</evidence>
<dbReference type="FunFam" id="1.20.1740.10:FF:000001">
    <property type="entry name" value="Amino acid permease"/>
    <property type="match status" value="1"/>
</dbReference>
<dbReference type="PANTHER" id="PTHR43341:SF6">
    <property type="entry name" value="AMINO ACID TRANSPORTER (EUROFUNG)"/>
    <property type="match status" value="1"/>
</dbReference>
<keyword evidence="2" id="KW-0813">Transport</keyword>
<protein>
    <recommendedName>
        <fullName evidence="7">Amino acid permease/ SLC12A domain-containing protein</fullName>
    </recommendedName>
</protein>
<dbReference type="InterPro" id="IPR050524">
    <property type="entry name" value="APC_YAT"/>
</dbReference>
<dbReference type="VEuPathDB" id="FungiDB:ASPZODRAFT_126055"/>
<feature type="domain" description="Amino acid permease/ SLC12A" evidence="7">
    <location>
        <begin position="37"/>
        <end position="497"/>
    </location>
</feature>
<feature type="transmembrane region" description="Helical" evidence="6">
    <location>
        <begin position="369"/>
        <end position="388"/>
    </location>
</feature>
<keyword evidence="5 6" id="KW-0472">Membrane</keyword>
<reference evidence="9" key="1">
    <citation type="journal article" date="2017" name="Genome Biol.">
        <title>Comparative genomics reveals high biological diversity and specific adaptations in the industrially and medically important fungal genus Aspergillus.</title>
        <authorList>
            <person name="de Vries R.P."/>
            <person name="Riley R."/>
            <person name="Wiebenga A."/>
            <person name="Aguilar-Osorio G."/>
            <person name="Amillis S."/>
            <person name="Uchima C.A."/>
            <person name="Anderluh G."/>
            <person name="Asadollahi M."/>
            <person name="Askin M."/>
            <person name="Barry K."/>
            <person name="Battaglia E."/>
            <person name="Bayram O."/>
            <person name="Benocci T."/>
            <person name="Braus-Stromeyer S.A."/>
            <person name="Caldana C."/>
            <person name="Canovas D."/>
            <person name="Cerqueira G.C."/>
            <person name="Chen F."/>
            <person name="Chen W."/>
            <person name="Choi C."/>
            <person name="Clum A."/>
            <person name="Dos Santos R.A."/>
            <person name="Damasio A.R."/>
            <person name="Diallinas G."/>
            <person name="Emri T."/>
            <person name="Fekete E."/>
            <person name="Flipphi M."/>
            <person name="Freyberg S."/>
            <person name="Gallo A."/>
            <person name="Gournas C."/>
            <person name="Habgood R."/>
            <person name="Hainaut M."/>
            <person name="Harispe M.L."/>
            <person name="Henrissat B."/>
            <person name="Hilden K.S."/>
            <person name="Hope R."/>
            <person name="Hossain A."/>
            <person name="Karabika E."/>
            <person name="Karaffa L."/>
            <person name="Karanyi Z."/>
            <person name="Krasevec N."/>
            <person name="Kuo A."/>
            <person name="Kusch H."/>
            <person name="LaButti K."/>
            <person name="Lagendijk E.L."/>
            <person name="Lapidus A."/>
            <person name="Levasseur A."/>
            <person name="Lindquist E."/>
            <person name="Lipzen A."/>
            <person name="Logrieco A.F."/>
            <person name="MacCabe A."/>
            <person name="Maekelae M.R."/>
            <person name="Malavazi I."/>
            <person name="Melin P."/>
            <person name="Meyer V."/>
            <person name="Mielnichuk N."/>
            <person name="Miskei M."/>
            <person name="Molnar A.P."/>
            <person name="Mule G."/>
            <person name="Ngan C.Y."/>
            <person name="Orejas M."/>
            <person name="Orosz E."/>
            <person name="Ouedraogo J.P."/>
            <person name="Overkamp K.M."/>
            <person name="Park H.-S."/>
            <person name="Perrone G."/>
            <person name="Piumi F."/>
            <person name="Punt P.J."/>
            <person name="Ram A.F."/>
            <person name="Ramon A."/>
            <person name="Rauscher S."/>
            <person name="Record E."/>
            <person name="Riano-Pachon D.M."/>
            <person name="Robert V."/>
            <person name="Roehrig J."/>
            <person name="Ruller R."/>
            <person name="Salamov A."/>
            <person name="Salih N.S."/>
            <person name="Samson R.A."/>
            <person name="Sandor E."/>
            <person name="Sanguinetti M."/>
            <person name="Schuetze T."/>
            <person name="Sepcic K."/>
            <person name="Shelest E."/>
            <person name="Sherlock G."/>
            <person name="Sophianopoulou V."/>
            <person name="Squina F.M."/>
            <person name="Sun H."/>
            <person name="Susca A."/>
            <person name="Todd R.B."/>
            <person name="Tsang A."/>
            <person name="Unkles S.E."/>
            <person name="van de Wiele N."/>
            <person name="van Rossen-Uffink D."/>
            <person name="Oliveira J.V."/>
            <person name="Vesth T.C."/>
            <person name="Visser J."/>
            <person name="Yu J.-H."/>
            <person name="Zhou M."/>
            <person name="Andersen M.R."/>
            <person name="Archer D.B."/>
            <person name="Baker S.E."/>
            <person name="Benoit I."/>
            <person name="Brakhage A.A."/>
            <person name="Braus G.H."/>
            <person name="Fischer R."/>
            <person name="Frisvad J.C."/>
            <person name="Goldman G.H."/>
            <person name="Houbraken J."/>
            <person name="Oakley B."/>
            <person name="Pocsi I."/>
            <person name="Scazzocchio C."/>
            <person name="Seiboth B."/>
            <person name="vanKuyk P.A."/>
            <person name="Wortman J."/>
            <person name="Dyer P.S."/>
            <person name="Grigoriev I.V."/>
        </authorList>
    </citation>
    <scope>NUCLEOTIDE SEQUENCE [LARGE SCALE GENOMIC DNA]</scope>
    <source>
        <strain evidence="9">CBS 506.65</strain>
    </source>
</reference>
<feature type="transmembrane region" description="Helical" evidence="6">
    <location>
        <begin position="228"/>
        <end position="246"/>
    </location>
</feature>
<gene>
    <name evidence="8" type="ORF">ASPZODRAFT_126055</name>
</gene>
<dbReference type="Pfam" id="PF00324">
    <property type="entry name" value="AA_permease"/>
    <property type="match status" value="1"/>
</dbReference>
<evidence type="ECO:0000256" key="4">
    <source>
        <dbReference type="ARBA" id="ARBA00022989"/>
    </source>
</evidence>
<evidence type="ECO:0000256" key="1">
    <source>
        <dbReference type="ARBA" id="ARBA00004141"/>
    </source>
</evidence>